<dbReference type="Gene3D" id="3.40.50.150">
    <property type="entry name" value="Vaccinia Virus protein VP39"/>
    <property type="match status" value="1"/>
</dbReference>
<dbReference type="Proteomes" id="UP001497644">
    <property type="component" value="Chromosome 13"/>
</dbReference>
<feature type="domain" description="SAM-dependent MTase RsmB/NOP-type" evidence="7">
    <location>
        <begin position="127"/>
        <end position="432"/>
    </location>
</feature>
<organism evidence="8 9">
    <name type="scientific">Lasius platythorax</name>
    <dbReference type="NCBI Taxonomy" id="488582"/>
    <lineage>
        <taxon>Eukaryota</taxon>
        <taxon>Metazoa</taxon>
        <taxon>Ecdysozoa</taxon>
        <taxon>Arthropoda</taxon>
        <taxon>Hexapoda</taxon>
        <taxon>Insecta</taxon>
        <taxon>Pterygota</taxon>
        <taxon>Neoptera</taxon>
        <taxon>Endopterygota</taxon>
        <taxon>Hymenoptera</taxon>
        <taxon>Apocrita</taxon>
        <taxon>Aculeata</taxon>
        <taxon>Formicoidea</taxon>
        <taxon>Formicidae</taxon>
        <taxon>Formicinae</taxon>
        <taxon>Lasius</taxon>
        <taxon>Lasius</taxon>
    </lineage>
</organism>
<feature type="binding site" evidence="5">
    <location>
        <position position="308"/>
    </location>
    <ligand>
        <name>S-adenosyl-L-methionine</name>
        <dbReference type="ChEBI" id="CHEBI:59789"/>
    </ligand>
</feature>
<keyword evidence="9" id="KW-1185">Reference proteome</keyword>
<dbReference type="InterPro" id="IPR048889">
    <property type="entry name" value="NSUN5_RCM1_N"/>
</dbReference>
<proteinExistence type="inferred from homology"/>
<dbReference type="InterPro" id="IPR023267">
    <property type="entry name" value="RCMT"/>
</dbReference>
<evidence type="ECO:0000256" key="5">
    <source>
        <dbReference type="PROSITE-ProRule" id="PRU01023"/>
    </source>
</evidence>
<keyword evidence="3 5" id="KW-0949">S-adenosyl-L-methionine</keyword>
<dbReference type="Gene3D" id="3.30.70.1170">
    <property type="entry name" value="Sun protein, domain 3"/>
    <property type="match status" value="1"/>
</dbReference>
<dbReference type="GO" id="GO:0005730">
    <property type="term" value="C:nucleolus"/>
    <property type="evidence" value="ECO:0007669"/>
    <property type="project" value="TreeGrafter"/>
</dbReference>
<comment type="caution">
    <text evidence="5">Lacks conserved residue(s) required for the propagation of feature annotation.</text>
</comment>
<dbReference type="Pfam" id="PF21148">
    <property type="entry name" value="NSUN5_fdxn-like"/>
    <property type="match status" value="1"/>
</dbReference>
<dbReference type="InterPro" id="IPR049561">
    <property type="entry name" value="NSUN5_7_fdxn-like"/>
</dbReference>
<keyword evidence="1 5" id="KW-0489">Methyltransferase</keyword>
<evidence type="ECO:0000256" key="2">
    <source>
        <dbReference type="ARBA" id="ARBA00022679"/>
    </source>
</evidence>
<dbReference type="InterPro" id="IPR001678">
    <property type="entry name" value="MeTrfase_RsmB-F_NOP2_dom"/>
</dbReference>
<feature type="active site" description="Nucleophile" evidence="5">
    <location>
        <position position="362"/>
    </location>
</feature>
<dbReference type="InterPro" id="IPR029063">
    <property type="entry name" value="SAM-dependent_MTases_sf"/>
</dbReference>
<accession>A0AAV2NFW2</accession>
<dbReference type="SUPFAM" id="SSF53335">
    <property type="entry name" value="S-adenosyl-L-methionine-dependent methyltransferases"/>
    <property type="match status" value="1"/>
</dbReference>
<keyword evidence="4 5" id="KW-0694">RNA-binding</keyword>
<feature type="binding site" evidence="5">
    <location>
        <position position="290"/>
    </location>
    <ligand>
        <name>S-adenosyl-L-methionine</name>
        <dbReference type="ChEBI" id="CHEBI:59789"/>
    </ligand>
</feature>
<keyword evidence="2 5" id="KW-0808">Transferase</keyword>
<evidence type="ECO:0000313" key="8">
    <source>
        <dbReference type="EMBL" id="CAL1678016.1"/>
    </source>
</evidence>
<evidence type="ECO:0000256" key="6">
    <source>
        <dbReference type="SAM" id="MobiDB-lite"/>
    </source>
</evidence>
<dbReference type="GO" id="GO:0008173">
    <property type="term" value="F:RNA methyltransferase activity"/>
    <property type="evidence" value="ECO:0007669"/>
    <property type="project" value="InterPro"/>
</dbReference>
<dbReference type="PANTHER" id="PTHR22807">
    <property type="entry name" value="NOP2 YEAST -RELATED NOL1/NOP2/FMU SUN DOMAIN-CONTAINING"/>
    <property type="match status" value="1"/>
</dbReference>
<dbReference type="Pfam" id="PF21153">
    <property type="entry name" value="NSUN5_N"/>
    <property type="match status" value="1"/>
</dbReference>
<name>A0AAV2NFW2_9HYME</name>
<dbReference type="PRINTS" id="PR02008">
    <property type="entry name" value="RCMTFAMILY"/>
</dbReference>
<protein>
    <recommendedName>
        <fullName evidence="7">SAM-dependent MTase RsmB/NOP-type domain-containing protein</fullName>
    </recommendedName>
</protein>
<evidence type="ECO:0000256" key="1">
    <source>
        <dbReference type="ARBA" id="ARBA00022603"/>
    </source>
</evidence>
<dbReference type="CDD" id="cd02440">
    <property type="entry name" value="AdoMet_MTases"/>
    <property type="match status" value="1"/>
</dbReference>
<evidence type="ECO:0000256" key="3">
    <source>
        <dbReference type="ARBA" id="ARBA00022691"/>
    </source>
</evidence>
<dbReference type="InterPro" id="IPR049560">
    <property type="entry name" value="MeTrfase_RsmB-F_NOP2_cat"/>
</dbReference>
<dbReference type="AlphaFoldDB" id="A0AAV2NFW2"/>
<dbReference type="Pfam" id="PF01189">
    <property type="entry name" value="Methyltr_RsmB-F"/>
    <property type="match status" value="1"/>
</dbReference>
<feature type="compositionally biased region" description="Basic residues" evidence="6">
    <location>
        <begin position="598"/>
        <end position="608"/>
    </location>
</feature>
<sequence length="608" mass="69974">MSNGFVHSVMVPRIYKTTANIVRRVREDGASLKTLIYEKNHPNISGIYGLSMNTLRMLHHLDQLFDKTHILTEQPRLDPWLARVLITELLWGKKCLKGHSKPVLTVLAYEKKLQEELKNLNYIETLISHKEKVQKPRYVRVNTLLLSVEEAISSFQKERWQLLPRSTTYSSYLQSLSQLSEPYFIQDLHIPEVLAFPPLTSFHEHAGYHNGELILQDKASCLSAHLLNPVSGSIVLDMCAAPGMKTTHIAAKLQNYGEVYAVEIDAKRFETLFRQIKTTHSSCVKPLNQDVLTLDPKQYSHVEYILVDPTCSGSGIVDRPEQSNINKPVSKRLQNLQSFQVYLLRYALFNFPNARRIIYSTCSLHPEENEEVIDEVLADIGNAYSLVPVKQLLKKNWTNFSSKRYNCGDKCLYSKPDIDFCNGFFVAVFERNFDVALPECKRKGGNVNPTIANLDIKKNDMVKKVECKLKQCEKKKKKKEEISTNDGQVKISRDVVELVVSQVENKVANGIKIKKNKKDVRKIDNCSLSNFNHEEITLNRSEDIQKKISEDMKQKKSKKKKIRSKYENLFLAEKDKEMKVSDCEEKELNEENKIEPPKKKKKDKNLKS</sequence>
<reference evidence="8" key="1">
    <citation type="submission" date="2024-04" db="EMBL/GenBank/DDBJ databases">
        <authorList>
            <consortium name="Molecular Ecology Group"/>
        </authorList>
    </citation>
    <scope>NUCLEOTIDE SEQUENCE</scope>
</reference>
<dbReference type="GO" id="GO:0070475">
    <property type="term" value="P:rRNA base methylation"/>
    <property type="evidence" value="ECO:0007669"/>
    <property type="project" value="TreeGrafter"/>
</dbReference>
<dbReference type="EMBL" id="OZ034836">
    <property type="protein sequence ID" value="CAL1678016.1"/>
    <property type="molecule type" value="Genomic_DNA"/>
</dbReference>
<dbReference type="PROSITE" id="PS51686">
    <property type="entry name" value="SAM_MT_RSMB_NOP"/>
    <property type="match status" value="1"/>
</dbReference>
<comment type="similarity">
    <text evidence="5">Belongs to the class I-like SAM-binding methyltransferase superfamily. RsmB/NOP family.</text>
</comment>
<feature type="binding site" evidence="5">
    <location>
        <position position="263"/>
    </location>
    <ligand>
        <name>S-adenosyl-L-methionine</name>
        <dbReference type="ChEBI" id="CHEBI:59789"/>
    </ligand>
</feature>
<dbReference type="GO" id="GO:0003723">
    <property type="term" value="F:RNA binding"/>
    <property type="evidence" value="ECO:0007669"/>
    <property type="project" value="UniProtKB-UniRule"/>
</dbReference>
<evidence type="ECO:0000256" key="4">
    <source>
        <dbReference type="ARBA" id="ARBA00022884"/>
    </source>
</evidence>
<evidence type="ECO:0000259" key="7">
    <source>
        <dbReference type="PROSITE" id="PS51686"/>
    </source>
</evidence>
<dbReference type="PANTHER" id="PTHR22807:SF4">
    <property type="entry name" value="28S RRNA (CYTOSINE-C(5))-METHYLTRANSFERASE"/>
    <property type="match status" value="1"/>
</dbReference>
<evidence type="ECO:0000313" key="9">
    <source>
        <dbReference type="Proteomes" id="UP001497644"/>
    </source>
</evidence>
<gene>
    <name evidence="8" type="ORF">LPLAT_LOCUS3935</name>
</gene>
<feature type="region of interest" description="Disordered" evidence="6">
    <location>
        <begin position="582"/>
        <end position="608"/>
    </location>
</feature>